<organism evidence="1">
    <name type="scientific">marine sediment metagenome</name>
    <dbReference type="NCBI Taxonomy" id="412755"/>
    <lineage>
        <taxon>unclassified sequences</taxon>
        <taxon>metagenomes</taxon>
        <taxon>ecological metagenomes</taxon>
    </lineage>
</organism>
<evidence type="ECO:0008006" key="2">
    <source>
        <dbReference type="Google" id="ProtNLM"/>
    </source>
</evidence>
<comment type="caution">
    <text evidence="1">The sequence shown here is derived from an EMBL/GenBank/DDBJ whole genome shotgun (WGS) entry which is preliminary data.</text>
</comment>
<dbReference type="AlphaFoldDB" id="A0A0F9L3W7"/>
<evidence type="ECO:0000313" key="1">
    <source>
        <dbReference type="EMBL" id="KKM45462.1"/>
    </source>
</evidence>
<protein>
    <recommendedName>
        <fullName evidence="2">Large polyvalent protein associated domain-containing protein</fullName>
    </recommendedName>
</protein>
<name>A0A0F9L3W7_9ZZZZ</name>
<feature type="non-terminal residue" evidence="1">
    <location>
        <position position="1"/>
    </location>
</feature>
<reference evidence="1" key="1">
    <citation type="journal article" date="2015" name="Nature">
        <title>Complex archaea that bridge the gap between prokaryotes and eukaryotes.</title>
        <authorList>
            <person name="Spang A."/>
            <person name="Saw J.H."/>
            <person name="Jorgensen S.L."/>
            <person name="Zaremba-Niedzwiedzka K."/>
            <person name="Martijn J."/>
            <person name="Lind A.E."/>
            <person name="van Eijk R."/>
            <person name="Schleper C."/>
            <person name="Guy L."/>
            <person name="Ettema T.J."/>
        </authorList>
    </citation>
    <scope>NUCLEOTIDE SEQUENCE</scope>
</reference>
<sequence>VNAPAAILGNEAEIEKAQTILNEDMGLPASLAARLVFDPLNLLPGIGFIKVDDFARLLRIATKAKGAAKVRAVAALKNSDVVQDALKGVREAGEQAGTPPTAPLRGGEAAAADEFDTAVRETIEQMRENRAVVKPKQGEQRAAALARSEAAYQSALKAGKSREEALKIKRAAQSGQLERPKGAQLEMTDEQQEVFGRRVDEFDFGRGSGPDWERDRVRSALVRLGTGDPVPENELLSMEKVLGKEFVDELKEAGRQLPDGFWAWSYELALVPKAVLSSLDQSAILRQNIMAVTAHPIEAKESFLPAMKALVKEDWAQEANRVIRQDTDIIRLADGDTITYGEMYDKFHTMRDLGGGLAESEERWRGQLAERIPFIGKIVRRSNAGFATYGNQMRARVMKTTIRNWTEGSLVMRKLGLGKGKPPTLQELEALSDSLNRFTGRGTFKGAGGMAQGITDTLQAFQWAPQSRVAPIEAAAQMFNFRNPRVAKQAIRDVVAFVGTGTTILGLAHLAGADVTLDPRDTDFGKIQAGKLHINLWGVSQPLARTVARVVTGSRIDPVLGPVPINKLKEIQGYLVSGLAPEWSAIWDVIHGTEFPGQPILRGSTSDIVKRQLLNRGAPLVIQDILEVAGEEGMLVGAATAPLSFFGSSVSAYGPSESQQLRAIPEFEGGISSKQIQEVKDFLREVDDMRDRWRLEQGREVGVEEAIRHIGQTQGLDSNFIEWAVKLNKSSFKEKHRNPEWLQFIVENEEALQEQRPSLFDRNYIIDAIRESR</sequence>
<accession>A0A0F9L3W7</accession>
<dbReference type="EMBL" id="LAZR01012054">
    <property type="protein sequence ID" value="KKM45462.1"/>
    <property type="molecule type" value="Genomic_DNA"/>
</dbReference>
<gene>
    <name evidence="1" type="ORF">LCGC14_1560830</name>
</gene>
<proteinExistence type="predicted"/>